<proteinExistence type="predicted"/>
<name>A0A1I7YXW1_9BILA</name>
<dbReference type="WBParaSite" id="L893_g2063.t1">
    <property type="protein sequence ID" value="L893_g2063.t1"/>
    <property type="gene ID" value="L893_g2063"/>
</dbReference>
<sequence length="135" mass="15756">MHSPRTAAPRRSFTIDSETARLHRRFNYPMDLSFPFRSGYFYSVILYILITSDKSIITIVLVQILNLLFAIVANLLPCLLIRTHPRMWHVAKKHIFRCTKVALFGRVQEPRIVADQNIAVNEANVYFQQLHASWK</sequence>
<keyword evidence="2" id="KW-1185">Reference proteome</keyword>
<keyword evidence="1" id="KW-0472">Membrane</keyword>
<accession>A0A1I7YXW1</accession>
<keyword evidence="1" id="KW-0812">Transmembrane</keyword>
<evidence type="ECO:0000313" key="2">
    <source>
        <dbReference type="Proteomes" id="UP000095287"/>
    </source>
</evidence>
<keyword evidence="1" id="KW-1133">Transmembrane helix</keyword>
<feature type="transmembrane region" description="Helical" evidence="1">
    <location>
        <begin position="32"/>
        <end position="50"/>
    </location>
</feature>
<dbReference type="Proteomes" id="UP000095287">
    <property type="component" value="Unplaced"/>
</dbReference>
<feature type="transmembrane region" description="Helical" evidence="1">
    <location>
        <begin position="56"/>
        <end position="81"/>
    </location>
</feature>
<organism evidence="2 3">
    <name type="scientific">Steinernema glaseri</name>
    <dbReference type="NCBI Taxonomy" id="37863"/>
    <lineage>
        <taxon>Eukaryota</taxon>
        <taxon>Metazoa</taxon>
        <taxon>Ecdysozoa</taxon>
        <taxon>Nematoda</taxon>
        <taxon>Chromadorea</taxon>
        <taxon>Rhabditida</taxon>
        <taxon>Tylenchina</taxon>
        <taxon>Panagrolaimomorpha</taxon>
        <taxon>Strongyloidoidea</taxon>
        <taxon>Steinernematidae</taxon>
        <taxon>Steinernema</taxon>
    </lineage>
</organism>
<evidence type="ECO:0000256" key="1">
    <source>
        <dbReference type="SAM" id="Phobius"/>
    </source>
</evidence>
<protein>
    <submittedName>
        <fullName evidence="3">G protein-coupled receptor</fullName>
    </submittedName>
</protein>
<evidence type="ECO:0000313" key="3">
    <source>
        <dbReference type="WBParaSite" id="L893_g2063.t1"/>
    </source>
</evidence>
<dbReference type="AlphaFoldDB" id="A0A1I7YXW1"/>
<reference evidence="3" key="1">
    <citation type="submission" date="2016-11" db="UniProtKB">
        <authorList>
            <consortium name="WormBaseParasite"/>
        </authorList>
    </citation>
    <scope>IDENTIFICATION</scope>
</reference>